<dbReference type="AlphaFoldDB" id="A0A084W619"/>
<protein>
    <submittedName>
        <fullName evidence="1 2">Uncharacterized protein</fullName>
    </submittedName>
</protein>
<dbReference type="EMBL" id="KE525305">
    <property type="protein sequence ID" value="KFB45663.1"/>
    <property type="molecule type" value="Genomic_DNA"/>
</dbReference>
<evidence type="ECO:0000313" key="1">
    <source>
        <dbReference type="EMBL" id="KFB45663.1"/>
    </source>
</evidence>
<dbReference type="EnsemblMetazoa" id="ASIC013521-RA">
    <property type="protein sequence ID" value="ASIC013521-PA"/>
    <property type="gene ID" value="ASIC013521"/>
</dbReference>
<reference evidence="2" key="2">
    <citation type="submission" date="2020-05" db="UniProtKB">
        <authorList>
            <consortium name="EnsemblMetazoa"/>
        </authorList>
    </citation>
    <scope>IDENTIFICATION</scope>
</reference>
<dbReference type="EMBL" id="ATLV01020719">
    <property type="status" value="NOT_ANNOTATED_CDS"/>
    <property type="molecule type" value="Genomic_DNA"/>
</dbReference>
<proteinExistence type="predicted"/>
<sequence>MCVAMCARVSHNTALFSLGSPRPLRPFQGMNCCSEKEARSGLVHPVPYVYDFVFGAGRPFCFECAEFHSNQDPSPLSIRLARCTFVCEGKIVHTLVTPRGLWLHDADSPSVWLENPIQLTAQGCVVLGVPFEPALVNEPIKWTASSETQSKIQSKLKS</sequence>
<evidence type="ECO:0000313" key="2">
    <source>
        <dbReference type="EnsemblMetazoa" id="ASIC013521-PA"/>
    </source>
</evidence>
<name>A0A084W619_ANOSI</name>
<dbReference type="Proteomes" id="UP000030765">
    <property type="component" value="Unassembled WGS sequence"/>
</dbReference>
<accession>A0A084W619</accession>
<dbReference type="VEuPathDB" id="VectorBase:ASIC013521"/>
<keyword evidence="3" id="KW-1185">Reference proteome</keyword>
<evidence type="ECO:0000313" key="3">
    <source>
        <dbReference type="Proteomes" id="UP000030765"/>
    </source>
</evidence>
<reference evidence="1 3" key="1">
    <citation type="journal article" date="2014" name="BMC Genomics">
        <title>Genome sequence of Anopheles sinensis provides insight into genetics basis of mosquito competence for malaria parasites.</title>
        <authorList>
            <person name="Zhou D."/>
            <person name="Zhang D."/>
            <person name="Ding G."/>
            <person name="Shi L."/>
            <person name="Hou Q."/>
            <person name="Ye Y."/>
            <person name="Xu Y."/>
            <person name="Zhou H."/>
            <person name="Xiong C."/>
            <person name="Li S."/>
            <person name="Yu J."/>
            <person name="Hong S."/>
            <person name="Yu X."/>
            <person name="Zou P."/>
            <person name="Chen C."/>
            <person name="Chang X."/>
            <person name="Wang W."/>
            <person name="Lv Y."/>
            <person name="Sun Y."/>
            <person name="Ma L."/>
            <person name="Shen B."/>
            <person name="Zhu C."/>
        </authorList>
    </citation>
    <scope>NUCLEOTIDE SEQUENCE [LARGE SCALE GENOMIC DNA]</scope>
</reference>
<organism evidence="1">
    <name type="scientific">Anopheles sinensis</name>
    <name type="common">Mosquito</name>
    <dbReference type="NCBI Taxonomy" id="74873"/>
    <lineage>
        <taxon>Eukaryota</taxon>
        <taxon>Metazoa</taxon>
        <taxon>Ecdysozoa</taxon>
        <taxon>Arthropoda</taxon>
        <taxon>Hexapoda</taxon>
        <taxon>Insecta</taxon>
        <taxon>Pterygota</taxon>
        <taxon>Neoptera</taxon>
        <taxon>Endopterygota</taxon>
        <taxon>Diptera</taxon>
        <taxon>Nematocera</taxon>
        <taxon>Culicoidea</taxon>
        <taxon>Culicidae</taxon>
        <taxon>Anophelinae</taxon>
        <taxon>Anopheles</taxon>
    </lineage>
</organism>
<gene>
    <name evidence="1" type="ORF">ZHAS_00013521</name>
</gene>